<dbReference type="InterPro" id="IPR036389">
    <property type="entry name" value="RNase_III_sf"/>
</dbReference>
<comment type="caution">
    <text evidence="18">The sequence shown here is derived from an EMBL/GenBank/DDBJ whole genome shotgun (WGS) entry which is preliminary data.</text>
</comment>
<evidence type="ECO:0000259" key="16">
    <source>
        <dbReference type="PROSITE" id="PS50137"/>
    </source>
</evidence>
<dbReference type="PANTHER" id="PTHR11207">
    <property type="entry name" value="RIBONUCLEASE III"/>
    <property type="match status" value="1"/>
</dbReference>
<feature type="domain" description="RNase III" evidence="17">
    <location>
        <begin position="4"/>
        <end position="131"/>
    </location>
</feature>
<dbReference type="SUPFAM" id="SSF54768">
    <property type="entry name" value="dsRNA-binding domain-like"/>
    <property type="match status" value="1"/>
</dbReference>
<dbReference type="CDD" id="cd00593">
    <property type="entry name" value="RIBOc"/>
    <property type="match status" value="1"/>
</dbReference>
<evidence type="ECO:0000313" key="19">
    <source>
        <dbReference type="Proteomes" id="UP000647416"/>
    </source>
</evidence>
<dbReference type="SMART" id="SM00358">
    <property type="entry name" value="DSRM"/>
    <property type="match status" value="1"/>
</dbReference>
<feature type="domain" description="DRBM" evidence="16">
    <location>
        <begin position="159"/>
        <end position="227"/>
    </location>
</feature>
<keyword evidence="19" id="KW-1185">Reference proteome</keyword>
<keyword evidence="13 15" id="KW-0460">Magnesium</keyword>
<comment type="cofactor">
    <cofactor evidence="15">
        <name>Mg(2+)</name>
        <dbReference type="ChEBI" id="CHEBI:18420"/>
    </cofactor>
</comment>
<dbReference type="Pfam" id="PF14622">
    <property type="entry name" value="Ribonucleas_3_3"/>
    <property type="match status" value="1"/>
</dbReference>
<dbReference type="AlphaFoldDB" id="A0A926FDU4"/>
<gene>
    <name evidence="15 18" type="primary">rnc</name>
    <name evidence="18" type="ORF">H8706_06115</name>
</gene>
<dbReference type="GO" id="GO:0006397">
    <property type="term" value="P:mRNA processing"/>
    <property type="evidence" value="ECO:0007669"/>
    <property type="project" value="UniProtKB-UniRule"/>
</dbReference>
<dbReference type="InterPro" id="IPR000999">
    <property type="entry name" value="RNase_III_dom"/>
</dbReference>
<dbReference type="Pfam" id="PF00035">
    <property type="entry name" value="dsrm"/>
    <property type="match status" value="1"/>
</dbReference>
<comment type="similarity">
    <text evidence="3">Belongs to the ribonuclease III family.</text>
</comment>
<dbReference type="Gene3D" id="3.30.160.20">
    <property type="match status" value="1"/>
</dbReference>
<reference evidence="18" key="1">
    <citation type="submission" date="2020-08" db="EMBL/GenBank/DDBJ databases">
        <title>Genome public.</title>
        <authorList>
            <person name="Liu C."/>
            <person name="Sun Q."/>
        </authorList>
    </citation>
    <scope>NUCLEOTIDE SEQUENCE</scope>
    <source>
        <strain evidence="18">NSJ-50</strain>
    </source>
</reference>
<dbReference type="CDD" id="cd10845">
    <property type="entry name" value="DSRM_RNAse_III_family"/>
    <property type="match status" value="1"/>
</dbReference>
<evidence type="ECO:0000256" key="8">
    <source>
        <dbReference type="ARBA" id="ARBA00022694"/>
    </source>
</evidence>
<dbReference type="PROSITE" id="PS50137">
    <property type="entry name" value="DS_RBD"/>
    <property type="match status" value="1"/>
</dbReference>
<dbReference type="GO" id="GO:0019843">
    <property type="term" value="F:rRNA binding"/>
    <property type="evidence" value="ECO:0007669"/>
    <property type="project" value="UniProtKB-KW"/>
</dbReference>
<name>A0A926FDU4_9FIRM</name>
<keyword evidence="14 15" id="KW-0694">RNA-binding</keyword>
<keyword evidence="5 15" id="KW-0963">Cytoplasm</keyword>
<dbReference type="GO" id="GO:0008033">
    <property type="term" value="P:tRNA processing"/>
    <property type="evidence" value="ECO:0007669"/>
    <property type="project" value="UniProtKB-KW"/>
</dbReference>
<evidence type="ECO:0000256" key="13">
    <source>
        <dbReference type="ARBA" id="ARBA00022842"/>
    </source>
</evidence>
<evidence type="ECO:0000256" key="10">
    <source>
        <dbReference type="ARBA" id="ARBA00022723"/>
    </source>
</evidence>
<feature type="active site" evidence="15">
    <location>
        <position position="120"/>
    </location>
</feature>
<dbReference type="HAMAP" id="MF_00104">
    <property type="entry name" value="RNase_III"/>
    <property type="match status" value="1"/>
</dbReference>
<evidence type="ECO:0000259" key="17">
    <source>
        <dbReference type="PROSITE" id="PS50142"/>
    </source>
</evidence>
<keyword evidence="7 15" id="KW-0507">mRNA processing</keyword>
<evidence type="ECO:0000256" key="6">
    <source>
        <dbReference type="ARBA" id="ARBA00022552"/>
    </source>
</evidence>
<dbReference type="NCBIfam" id="TIGR02191">
    <property type="entry name" value="RNaseIII"/>
    <property type="match status" value="1"/>
</dbReference>
<evidence type="ECO:0000256" key="15">
    <source>
        <dbReference type="HAMAP-Rule" id="MF_00104"/>
    </source>
</evidence>
<keyword evidence="6 15" id="KW-0698">rRNA processing</keyword>
<dbReference type="InterPro" id="IPR011907">
    <property type="entry name" value="RNase_III"/>
</dbReference>
<dbReference type="SUPFAM" id="SSF69065">
    <property type="entry name" value="RNase III domain-like"/>
    <property type="match status" value="1"/>
</dbReference>
<dbReference type="GO" id="GO:0006364">
    <property type="term" value="P:rRNA processing"/>
    <property type="evidence" value="ECO:0007669"/>
    <property type="project" value="UniProtKB-UniRule"/>
</dbReference>
<comment type="function">
    <text evidence="15">Digests double-stranded RNA. Involved in the processing of primary rRNA transcript to yield the immediate precursors to the large and small rRNAs (23S and 16S). Processes some mRNAs, and tRNAs when they are encoded in the rRNA operon. Processes pre-crRNA and tracrRNA of type II CRISPR loci if present in the organism.</text>
</comment>
<dbReference type="GO" id="GO:0005737">
    <property type="term" value="C:cytoplasm"/>
    <property type="evidence" value="ECO:0007669"/>
    <property type="project" value="UniProtKB-SubCell"/>
</dbReference>
<feature type="active site" evidence="15">
    <location>
        <position position="48"/>
    </location>
</feature>
<dbReference type="Proteomes" id="UP000647416">
    <property type="component" value="Unassembled WGS sequence"/>
</dbReference>
<dbReference type="SMART" id="SM00535">
    <property type="entry name" value="RIBOc"/>
    <property type="match status" value="1"/>
</dbReference>
<dbReference type="PROSITE" id="PS00517">
    <property type="entry name" value="RNASE_3_1"/>
    <property type="match status" value="1"/>
</dbReference>
<comment type="subunit">
    <text evidence="4 15">Homodimer.</text>
</comment>
<comment type="subcellular location">
    <subcellularLocation>
        <location evidence="2 15">Cytoplasm</location>
    </subcellularLocation>
</comment>
<protein>
    <recommendedName>
        <fullName evidence="15">Ribonuclease 3</fullName>
        <ecNumber evidence="15">3.1.26.3</ecNumber>
    </recommendedName>
    <alternativeName>
        <fullName evidence="15">Ribonuclease III</fullName>
        <shortName evidence="15">RNase III</shortName>
    </alternativeName>
</protein>
<dbReference type="GO" id="GO:0004525">
    <property type="term" value="F:ribonuclease III activity"/>
    <property type="evidence" value="ECO:0007669"/>
    <property type="project" value="UniProtKB-UniRule"/>
</dbReference>
<sequence>MNKLDKLQEKIGYKFKNVSLLKTALTHSSYINEVKGAKCYERMEFLGDSVLSVVVSEYIFNHLKTSSEGDLSKIRASVVCEEGLDKIAAEIGIGECLYLSRGEELNGGRERKSIIADAVEAVFAGIFLDGGMDEAKRVILNFTVKYINEYSGKNPKILEYKTRLQEYAQEYAKSVEYTLVSQSGPDHDKRYVYAVSVDGKKCGEGKGKSKKTAEQAAAKEACMRLGIK</sequence>
<evidence type="ECO:0000256" key="11">
    <source>
        <dbReference type="ARBA" id="ARBA00022759"/>
    </source>
</evidence>
<evidence type="ECO:0000256" key="5">
    <source>
        <dbReference type="ARBA" id="ARBA00022490"/>
    </source>
</evidence>
<evidence type="ECO:0000256" key="3">
    <source>
        <dbReference type="ARBA" id="ARBA00010183"/>
    </source>
</evidence>
<dbReference type="EMBL" id="JACRTE010000005">
    <property type="protein sequence ID" value="MBC8596440.1"/>
    <property type="molecule type" value="Genomic_DNA"/>
</dbReference>
<dbReference type="EC" id="3.1.26.3" evidence="15"/>
<keyword evidence="8 15" id="KW-0819">tRNA processing</keyword>
<organism evidence="18 19">
    <name type="scientific">Qingrenia yutianensis</name>
    <dbReference type="NCBI Taxonomy" id="2763676"/>
    <lineage>
        <taxon>Bacteria</taxon>
        <taxon>Bacillati</taxon>
        <taxon>Bacillota</taxon>
        <taxon>Clostridia</taxon>
        <taxon>Eubacteriales</taxon>
        <taxon>Oscillospiraceae</taxon>
        <taxon>Qingrenia</taxon>
    </lineage>
</organism>
<dbReference type="GO" id="GO:0046872">
    <property type="term" value="F:metal ion binding"/>
    <property type="evidence" value="ECO:0007669"/>
    <property type="project" value="UniProtKB-KW"/>
</dbReference>
<dbReference type="FunFam" id="1.10.1520.10:FF:000001">
    <property type="entry name" value="Ribonuclease 3"/>
    <property type="match status" value="1"/>
</dbReference>
<dbReference type="GO" id="GO:0010468">
    <property type="term" value="P:regulation of gene expression"/>
    <property type="evidence" value="ECO:0007669"/>
    <property type="project" value="TreeGrafter"/>
</dbReference>
<dbReference type="FunFam" id="3.30.160.20:FF:000003">
    <property type="entry name" value="Ribonuclease 3"/>
    <property type="match status" value="1"/>
</dbReference>
<dbReference type="PANTHER" id="PTHR11207:SF0">
    <property type="entry name" value="RIBONUCLEASE 3"/>
    <property type="match status" value="1"/>
</dbReference>
<dbReference type="GO" id="GO:0003725">
    <property type="term" value="F:double-stranded RNA binding"/>
    <property type="evidence" value="ECO:0007669"/>
    <property type="project" value="TreeGrafter"/>
</dbReference>
<evidence type="ECO:0000256" key="14">
    <source>
        <dbReference type="ARBA" id="ARBA00022884"/>
    </source>
</evidence>
<evidence type="ECO:0000256" key="12">
    <source>
        <dbReference type="ARBA" id="ARBA00022801"/>
    </source>
</evidence>
<keyword evidence="11 15" id="KW-0255">Endonuclease</keyword>
<keyword evidence="10 15" id="KW-0479">Metal-binding</keyword>
<evidence type="ECO:0000256" key="2">
    <source>
        <dbReference type="ARBA" id="ARBA00004496"/>
    </source>
</evidence>
<evidence type="ECO:0000256" key="4">
    <source>
        <dbReference type="ARBA" id="ARBA00011738"/>
    </source>
</evidence>
<feature type="binding site" evidence="15">
    <location>
        <position position="120"/>
    </location>
    <ligand>
        <name>Mg(2+)</name>
        <dbReference type="ChEBI" id="CHEBI:18420"/>
    </ligand>
</feature>
<dbReference type="RefSeq" id="WP_262431915.1">
    <property type="nucleotide sequence ID" value="NZ_JACRTE010000005.1"/>
</dbReference>
<keyword evidence="15" id="KW-0699">rRNA-binding</keyword>
<feature type="binding site" evidence="15">
    <location>
        <position position="117"/>
    </location>
    <ligand>
        <name>Mg(2+)</name>
        <dbReference type="ChEBI" id="CHEBI:18420"/>
    </ligand>
</feature>
<keyword evidence="9 15" id="KW-0540">Nuclease</keyword>
<dbReference type="GO" id="GO:0042802">
    <property type="term" value="F:identical protein binding"/>
    <property type="evidence" value="ECO:0007669"/>
    <property type="project" value="UniProtKB-ARBA"/>
</dbReference>
<proteinExistence type="inferred from homology"/>
<comment type="catalytic activity">
    <reaction evidence="1 15">
        <text>Endonucleolytic cleavage to 5'-phosphomonoester.</text>
        <dbReference type="EC" id="3.1.26.3"/>
    </reaction>
</comment>
<evidence type="ECO:0000256" key="7">
    <source>
        <dbReference type="ARBA" id="ARBA00022664"/>
    </source>
</evidence>
<feature type="binding site" evidence="15">
    <location>
        <position position="44"/>
    </location>
    <ligand>
        <name>Mg(2+)</name>
        <dbReference type="ChEBI" id="CHEBI:18420"/>
    </ligand>
</feature>
<dbReference type="InterPro" id="IPR014720">
    <property type="entry name" value="dsRBD_dom"/>
</dbReference>
<accession>A0A926FDU4</accession>
<keyword evidence="12 15" id="KW-0378">Hydrolase</keyword>
<evidence type="ECO:0000256" key="9">
    <source>
        <dbReference type="ARBA" id="ARBA00022722"/>
    </source>
</evidence>
<dbReference type="Gene3D" id="1.10.1520.10">
    <property type="entry name" value="Ribonuclease III domain"/>
    <property type="match status" value="1"/>
</dbReference>
<dbReference type="PROSITE" id="PS50142">
    <property type="entry name" value="RNASE_3_2"/>
    <property type="match status" value="1"/>
</dbReference>
<evidence type="ECO:0000313" key="18">
    <source>
        <dbReference type="EMBL" id="MBC8596440.1"/>
    </source>
</evidence>
<evidence type="ECO:0000256" key="1">
    <source>
        <dbReference type="ARBA" id="ARBA00000109"/>
    </source>
</evidence>